<name>B3E3H2_TRIL1</name>
<dbReference type="RefSeq" id="WP_012470130.1">
    <property type="nucleotide sequence ID" value="NC_010814.1"/>
</dbReference>
<proteinExistence type="predicted"/>
<protein>
    <submittedName>
        <fullName evidence="2">Uncharacterized protein</fullName>
    </submittedName>
</protein>
<dbReference type="EMBL" id="CP001089">
    <property type="protein sequence ID" value="ACD95791.1"/>
    <property type="molecule type" value="Genomic_DNA"/>
</dbReference>
<dbReference type="Gene3D" id="1.20.1440.60">
    <property type="entry name" value="23S rRNA-intervening sequence"/>
    <property type="match status" value="1"/>
</dbReference>
<dbReference type="CDD" id="cd16376">
    <property type="entry name" value="Avd_like"/>
    <property type="match status" value="1"/>
</dbReference>
<dbReference type="InterPro" id="IPR055360">
    <property type="entry name" value="bAvd"/>
</dbReference>
<organism evidence="2 3">
    <name type="scientific">Trichlorobacter lovleyi (strain ATCC BAA-1151 / DSM 17278 / SZ)</name>
    <name type="common">Geobacter lovleyi</name>
    <dbReference type="NCBI Taxonomy" id="398767"/>
    <lineage>
        <taxon>Bacteria</taxon>
        <taxon>Pseudomonadati</taxon>
        <taxon>Thermodesulfobacteriota</taxon>
        <taxon>Desulfuromonadia</taxon>
        <taxon>Geobacterales</taxon>
        <taxon>Geobacteraceae</taxon>
        <taxon>Trichlorobacter</taxon>
    </lineage>
</organism>
<dbReference type="OrthoDB" id="5525116at2"/>
<evidence type="ECO:0000313" key="3">
    <source>
        <dbReference type="Proteomes" id="UP000002420"/>
    </source>
</evidence>
<dbReference type="STRING" id="398767.Glov_2075"/>
<accession>B3E3H2</accession>
<reference evidence="2 3" key="1">
    <citation type="submission" date="2008-05" db="EMBL/GenBank/DDBJ databases">
        <title>Complete sequence of chromosome of Geobacter lovleyi SZ.</title>
        <authorList>
            <consortium name="US DOE Joint Genome Institute"/>
            <person name="Lucas S."/>
            <person name="Copeland A."/>
            <person name="Lapidus A."/>
            <person name="Glavina del Rio T."/>
            <person name="Dalin E."/>
            <person name="Tice H."/>
            <person name="Bruce D."/>
            <person name="Goodwin L."/>
            <person name="Pitluck S."/>
            <person name="Chertkov O."/>
            <person name="Meincke L."/>
            <person name="Brettin T."/>
            <person name="Detter J.C."/>
            <person name="Han C."/>
            <person name="Tapia R."/>
            <person name="Kuske C.R."/>
            <person name="Schmutz J."/>
            <person name="Larimer F."/>
            <person name="Land M."/>
            <person name="Hauser L."/>
            <person name="Kyrpides N."/>
            <person name="Mikhailova N."/>
            <person name="Sung Y."/>
            <person name="Fletcher K.E."/>
            <person name="Ritalahti K.M."/>
            <person name="Loeffler F.E."/>
            <person name="Richardson P."/>
        </authorList>
    </citation>
    <scope>NUCLEOTIDE SEQUENCE [LARGE SCALE GENOMIC DNA]</scope>
    <source>
        <strain evidence="3">ATCC BAA-1151 / DSM 17278 / SZ</strain>
    </source>
</reference>
<gene>
    <name evidence="2" type="ordered locus">Glov_2075</name>
</gene>
<sequence>MHTSLPPIYRDCRRLLVHTEEMVRCFSRYHKYTLGTDLRQQAMAIMRTVHRLVFDKAQQKEHLNSLIWLVDDYKLSLQLGMELGVFNQASPAKRKQPTAGVPFSHFETAAHLAAAVGKQCGGWWRSAQNKPCSARSDVSPESCDGRAIAAFTGQQSAPATGRAQDRPASLSTRSASNEATP</sequence>
<feature type="region of interest" description="Disordered" evidence="1">
    <location>
        <begin position="149"/>
        <end position="181"/>
    </location>
</feature>
<dbReference type="AlphaFoldDB" id="B3E3H2"/>
<feature type="compositionally biased region" description="Polar residues" evidence="1">
    <location>
        <begin position="169"/>
        <end position="181"/>
    </location>
</feature>
<dbReference type="Proteomes" id="UP000002420">
    <property type="component" value="Chromosome"/>
</dbReference>
<dbReference type="HOGENOM" id="CLU_1487036_0_0_7"/>
<evidence type="ECO:0000313" key="2">
    <source>
        <dbReference type="EMBL" id="ACD95791.1"/>
    </source>
</evidence>
<dbReference type="KEGG" id="glo:Glov_2075"/>
<keyword evidence="3" id="KW-1185">Reference proteome</keyword>
<evidence type="ECO:0000256" key="1">
    <source>
        <dbReference type="SAM" id="MobiDB-lite"/>
    </source>
</evidence>
<dbReference type="InterPro" id="IPR036583">
    <property type="entry name" value="23S_rRNA_IVS_sf"/>
</dbReference>